<proteinExistence type="predicted"/>
<dbReference type="Pfam" id="PF24476">
    <property type="entry name" value="DUF7580"/>
    <property type="match status" value="1"/>
</dbReference>
<dbReference type="PANTHER" id="PTHR35186">
    <property type="entry name" value="ANK_REP_REGION DOMAIN-CONTAINING PROTEIN"/>
    <property type="match status" value="1"/>
</dbReference>
<dbReference type="OrthoDB" id="3565018at2759"/>
<evidence type="ECO:0000313" key="2">
    <source>
        <dbReference type="EMBL" id="KIH93333.1"/>
    </source>
</evidence>
<dbReference type="AlphaFoldDB" id="A0A0C2FQK4"/>
<dbReference type="VEuPathDB" id="FungiDB:SPBR_04472"/>
<dbReference type="InterPro" id="IPR056002">
    <property type="entry name" value="DUF7580"/>
</dbReference>
<sequence>MSVLHLSSGPWLTNDWDGSRVGIFFEHPDNNAERLADRPCFLSSFVPPPQTFLGHDGDDGAVHDAADDSPIPNTAGRSASDKLLAPNVTVFSLGILLVELCVGTCYADARDDSQQQQPLETPLSIINSRYEFAMRNLDKVYELAGVSYGDAAKKCIRFSFAGPDSHNIFEMETFRGIFYGQVVAPIQAVYNRLLI</sequence>
<name>A0A0C2FQK4_9PEZI</name>
<dbReference type="RefSeq" id="XP_040621343.1">
    <property type="nucleotide sequence ID" value="XM_040762755.1"/>
</dbReference>
<dbReference type="HOGENOM" id="CLU_1397149_0_0_1"/>
<evidence type="ECO:0000259" key="1">
    <source>
        <dbReference type="Pfam" id="PF24476"/>
    </source>
</evidence>
<reference evidence="2 3" key="1">
    <citation type="journal article" date="2014" name="BMC Genomics">
        <title>Comparative genomics of the major fungal agents of human and animal Sporotrichosis: Sporothrix schenckii and Sporothrix brasiliensis.</title>
        <authorList>
            <person name="Teixeira M.M."/>
            <person name="de Almeida L.G."/>
            <person name="Kubitschek-Barreira P."/>
            <person name="Alves F.L."/>
            <person name="Kioshima E.S."/>
            <person name="Abadio A.K."/>
            <person name="Fernandes L."/>
            <person name="Derengowski L.S."/>
            <person name="Ferreira K.S."/>
            <person name="Souza R.C."/>
            <person name="Ruiz J.C."/>
            <person name="de Andrade N.C."/>
            <person name="Paes H.C."/>
            <person name="Nicola A.M."/>
            <person name="Albuquerque P."/>
            <person name="Gerber A.L."/>
            <person name="Martins V.P."/>
            <person name="Peconick L.D."/>
            <person name="Neto A.V."/>
            <person name="Chaucanez C.B."/>
            <person name="Silva P.A."/>
            <person name="Cunha O.L."/>
            <person name="de Oliveira F.F."/>
            <person name="dos Santos T.C."/>
            <person name="Barros A.L."/>
            <person name="Soares M.A."/>
            <person name="de Oliveira L.M."/>
            <person name="Marini M.M."/>
            <person name="Villalobos-Duno H."/>
            <person name="Cunha M.M."/>
            <person name="de Hoog S."/>
            <person name="da Silveira J.F."/>
            <person name="Henrissat B."/>
            <person name="Nino-Vega G.A."/>
            <person name="Cisalpino P.S."/>
            <person name="Mora-Montes H.M."/>
            <person name="Almeida S.R."/>
            <person name="Stajich J.E."/>
            <person name="Lopes-Bezerra L.M."/>
            <person name="Vasconcelos A.T."/>
            <person name="Felipe M.S."/>
        </authorList>
    </citation>
    <scope>NUCLEOTIDE SEQUENCE [LARGE SCALE GENOMIC DNA]</scope>
    <source>
        <strain evidence="2 3">5110</strain>
    </source>
</reference>
<dbReference type="GeneID" id="63677676"/>
<organism evidence="2 3">
    <name type="scientific">Sporothrix brasiliensis 5110</name>
    <dbReference type="NCBI Taxonomy" id="1398154"/>
    <lineage>
        <taxon>Eukaryota</taxon>
        <taxon>Fungi</taxon>
        <taxon>Dikarya</taxon>
        <taxon>Ascomycota</taxon>
        <taxon>Pezizomycotina</taxon>
        <taxon>Sordariomycetes</taxon>
        <taxon>Sordariomycetidae</taxon>
        <taxon>Ophiostomatales</taxon>
        <taxon>Ophiostomataceae</taxon>
        <taxon>Sporothrix</taxon>
    </lineage>
</organism>
<comment type="caution">
    <text evidence="2">The sequence shown here is derived from an EMBL/GenBank/DDBJ whole genome shotgun (WGS) entry which is preliminary data.</text>
</comment>
<feature type="domain" description="DUF7580" evidence="1">
    <location>
        <begin position="2"/>
        <end position="188"/>
    </location>
</feature>
<evidence type="ECO:0000313" key="3">
    <source>
        <dbReference type="Proteomes" id="UP000031575"/>
    </source>
</evidence>
<accession>A0A0C2FQK4</accession>
<dbReference type="Proteomes" id="UP000031575">
    <property type="component" value="Unassembled WGS sequence"/>
</dbReference>
<dbReference type="PANTHER" id="PTHR35186:SF4">
    <property type="entry name" value="PRION-INHIBITION AND PROPAGATION HELO DOMAIN-CONTAINING PROTEIN"/>
    <property type="match status" value="1"/>
</dbReference>
<dbReference type="EMBL" id="AWTV01000005">
    <property type="protein sequence ID" value="KIH93333.1"/>
    <property type="molecule type" value="Genomic_DNA"/>
</dbReference>
<gene>
    <name evidence="2" type="ORF">SPBR_04472</name>
</gene>
<protein>
    <recommendedName>
        <fullName evidence="1">DUF7580 domain-containing protein</fullName>
    </recommendedName>
</protein>
<keyword evidence="3" id="KW-1185">Reference proteome</keyword>